<proteinExistence type="predicted"/>
<protein>
    <recommendedName>
        <fullName evidence="1">Retrovirus-related Pol polyprotein from transposon TNT 1-94-like beta-barrel domain-containing protein</fullName>
    </recommendedName>
</protein>
<evidence type="ECO:0000313" key="2">
    <source>
        <dbReference type="EMBL" id="KAH7573976.1"/>
    </source>
</evidence>
<comment type="caution">
    <text evidence="2">The sequence shown here is derived from an EMBL/GenBank/DDBJ whole genome shotgun (WGS) entry which is preliminary data.</text>
</comment>
<dbReference type="InterPro" id="IPR054722">
    <property type="entry name" value="PolX-like_BBD"/>
</dbReference>
<name>A0ABQ8IBF2_9ROSI</name>
<accession>A0ABQ8IBF2</accession>
<feature type="domain" description="Retrovirus-related Pol polyprotein from transposon TNT 1-94-like beta-barrel" evidence="1">
    <location>
        <begin position="14"/>
        <end position="94"/>
    </location>
</feature>
<organism evidence="2 3">
    <name type="scientific">Xanthoceras sorbifolium</name>
    <dbReference type="NCBI Taxonomy" id="99658"/>
    <lineage>
        <taxon>Eukaryota</taxon>
        <taxon>Viridiplantae</taxon>
        <taxon>Streptophyta</taxon>
        <taxon>Embryophyta</taxon>
        <taxon>Tracheophyta</taxon>
        <taxon>Spermatophyta</taxon>
        <taxon>Magnoliopsida</taxon>
        <taxon>eudicotyledons</taxon>
        <taxon>Gunneridae</taxon>
        <taxon>Pentapetalae</taxon>
        <taxon>rosids</taxon>
        <taxon>malvids</taxon>
        <taxon>Sapindales</taxon>
        <taxon>Sapindaceae</taxon>
        <taxon>Xanthoceroideae</taxon>
        <taxon>Xanthoceras</taxon>
    </lineage>
</organism>
<evidence type="ECO:0000313" key="3">
    <source>
        <dbReference type="Proteomes" id="UP000827721"/>
    </source>
</evidence>
<dbReference type="Pfam" id="PF22936">
    <property type="entry name" value="Pol_BBD"/>
    <property type="match status" value="1"/>
</dbReference>
<evidence type="ECO:0000259" key="1">
    <source>
        <dbReference type="Pfam" id="PF22936"/>
    </source>
</evidence>
<sequence>MVCHTKETTHQDLWYLDSGCSNDMCGDKNPFSDLDESFQNTVKFGDEFTISVMGRGRVTLQTKGNSTHFISNVFFVPDLKTNLLSVGQLQEKGYEISIKNGVCRIQDEKLDLIAQVEMTTNQMFPLHLQHATHSCFVAKFEDIAWL</sequence>
<keyword evidence="3" id="KW-1185">Reference proteome</keyword>
<reference evidence="2 3" key="1">
    <citation type="submission" date="2021-02" db="EMBL/GenBank/DDBJ databases">
        <title>Plant Genome Project.</title>
        <authorList>
            <person name="Zhang R.-G."/>
        </authorList>
    </citation>
    <scope>NUCLEOTIDE SEQUENCE [LARGE SCALE GENOMIC DNA]</scope>
    <source>
        <tissue evidence="2">Leaves</tissue>
    </source>
</reference>
<dbReference type="Proteomes" id="UP000827721">
    <property type="component" value="Unassembled WGS sequence"/>
</dbReference>
<dbReference type="EMBL" id="JAFEMO010000003">
    <property type="protein sequence ID" value="KAH7573976.1"/>
    <property type="molecule type" value="Genomic_DNA"/>
</dbReference>
<gene>
    <name evidence="2" type="ORF">JRO89_XS03G0234000</name>
</gene>